<feature type="transmembrane region" description="Helical" evidence="2">
    <location>
        <begin position="1920"/>
        <end position="1942"/>
    </location>
</feature>
<feature type="transmembrane region" description="Helical" evidence="2">
    <location>
        <begin position="2186"/>
        <end position="2204"/>
    </location>
</feature>
<dbReference type="InterPro" id="IPR029057">
    <property type="entry name" value="PRTase-like"/>
</dbReference>
<proteinExistence type="predicted"/>
<gene>
    <name evidence="4" type="ORF">L2Y54_09695</name>
</gene>
<feature type="domain" description="Large polyvalent protein-associated" evidence="3">
    <location>
        <begin position="1407"/>
        <end position="1656"/>
    </location>
</feature>
<feature type="region of interest" description="Disordered" evidence="1">
    <location>
        <begin position="354"/>
        <end position="374"/>
    </location>
</feature>
<accession>A0ABY3T4V8</accession>
<dbReference type="NCBIfam" id="NF032893">
    <property type="entry name" value="tail-700"/>
    <property type="match status" value="2"/>
</dbReference>
<dbReference type="Gene3D" id="3.40.50.2020">
    <property type="match status" value="1"/>
</dbReference>
<feature type="region of interest" description="Disordered" evidence="1">
    <location>
        <begin position="1311"/>
        <end position="1356"/>
    </location>
</feature>
<keyword evidence="2" id="KW-0812">Transmembrane</keyword>
<dbReference type="SUPFAM" id="SSF53271">
    <property type="entry name" value="PRTase-like"/>
    <property type="match status" value="1"/>
</dbReference>
<dbReference type="RefSeq" id="WP_236501665.1">
    <property type="nucleotide sequence ID" value="NZ_CP091244.1"/>
</dbReference>
<evidence type="ECO:0000256" key="2">
    <source>
        <dbReference type="SAM" id="Phobius"/>
    </source>
</evidence>
<keyword evidence="2" id="KW-0472">Membrane</keyword>
<dbReference type="InterPro" id="IPR041639">
    <property type="entry name" value="LPD39"/>
</dbReference>
<keyword evidence="5" id="KW-1185">Reference proteome</keyword>
<dbReference type="Pfam" id="PF18858">
    <property type="entry name" value="LPD39"/>
    <property type="match status" value="1"/>
</dbReference>
<evidence type="ECO:0000259" key="3">
    <source>
        <dbReference type="Pfam" id="PF18858"/>
    </source>
</evidence>
<dbReference type="CDD" id="cd06223">
    <property type="entry name" value="PRTases_typeI"/>
    <property type="match status" value="1"/>
</dbReference>
<name>A0ABY3T4V8_9GAMM</name>
<feature type="transmembrane region" description="Helical" evidence="2">
    <location>
        <begin position="2146"/>
        <end position="2166"/>
    </location>
</feature>
<evidence type="ECO:0000256" key="1">
    <source>
        <dbReference type="SAM" id="MobiDB-lite"/>
    </source>
</evidence>
<organism evidence="4 5">
    <name type="scientific">Thiothrix winogradskyi</name>
    <dbReference type="NCBI Taxonomy" id="96472"/>
    <lineage>
        <taxon>Bacteria</taxon>
        <taxon>Pseudomonadati</taxon>
        <taxon>Pseudomonadota</taxon>
        <taxon>Gammaproteobacteria</taxon>
        <taxon>Thiotrichales</taxon>
        <taxon>Thiotrichaceae</taxon>
        <taxon>Thiothrix</taxon>
    </lineage>
</organism>
<dbReference type="EMBL" id="CP091244">
    <property type="protein sequence ID" value="UJS26292.1"/>
    <property type="molecule type" value="Genomic_DNA"/>
</dbReference>
<evidence type="ECO:0000313" key="5">
    <source>
        <dbReference type="Proteomes" id="UP001054801"/>
    </source>
</evidence>
<evidence type="ECO:0000313" key="4">
    <source>
        <dbReference type="EMBL" id="UJS26292.1"/>
    </source>
</evidence>
<feature type="region of interest" description="Disordered" evidence="1">
    <location>
        <begin position="1"/>
        <end position="21"/>
    </location>
</feature>
<keyword evidence="2" id="KW-1133">Transmembrane helix</keyword>
<sequence length="2436" mass="257703">MSNVFDQFDEKPAAKAQQQPAPANVFDQFDAPVAVGGSDFWRGLENYMPQTKQTLGYAAGIAGEGLRRAGLDETGSEFRDYGLGVADEKAKVIQGNSKASDRFSGIRSAGDLVDWVQYNAGQAVGNLGESLAVAGAGALVGSVAPGAGTLAGAATGLLGKQATKTVIKEAGEKIAASMARDAVKKRAGTGATTALAASALTHGLGETTGNVVRDGRELEDLSGTQYAKVLAGGAVAGGLEFVADKVGLDAVLGRSGVAGNVVQRAAAGAKNVAAKEAVTELGQSVATRAGAELPLGDREAWLEYLDSTTAGGLQGGVIGGALGAARSGGGNPPGQAVPPVDAWSADVARVPPVADAQAQPQQNPPAAKPSGGLSGKIIETANALGMNPVDLATIISYETAGTFDPTKRGPTTQWGQHRGLIQFGEPQAKEFGVDWNDPIGSQLGENGAVVKYFRKHGWQPGMNLTNAYSIVNAGAPNKFNATDENNGGARGTVAEKVRDQFAPHRRKAEKLLGGEIDVTVPRSDGEPVGEQAARDPDLWNSAESAMDAAGQQRDTGDAGLWNSSADRIMDEQAARDAELWNPVENSGDAFAPSHVLADGREVMELPDEATGESVWVDRDLNEVEPVALGQATALPEKPVSPVVDVAVGQSGVVDNVEAGEVVAENATVVDGAGQAAALAEAAPPARGVGESAVERLGADAGAVLPSATGLDAQGLPFEPQSPDVVAGVNGEHIPTVMPQGADGGQGVELGGILAGGLPDNGGKVEPGVGGAEALARAVRGDQVVDAGKVMGGRGQAAARGVDAVAPQSVGQDAPVDFVGGGVADFGNPALPSNDRQMESPVVPAAGQVDKPQYDGLFSVTEDASNSAQGGTVAAVRAELVAKLGKRLALLERSGKLVLSDSPPRDGAQGSFLNGVVTLYPQNIQPGNAWGVFLHEAGEHANLAAMLKDKYAVVVAQFNRLLESGNAYALRADSRQKAAQTAANDVDSERLAYLVEDVTNNPNQQGYGAARLLAARVVAAVRAWAFATFTGKLAWVAPQNLTPADIQALAVRAARSWADGSATLSHSPVSEGRKLMVARNDAKIELEPAMIGNPLGSLNNHPDYQAAKQGDSAAASRVARDLVTDKMIADIQRLGDVLVMPVLAEESQGRNKIPLAVALEIERRTGNTVVLEVIQSKKVGRTELSGLDRIFNVPEFDGQIAENAKYLLVDDTLTQGGTFAALASHIQQSGGVVAGSVALTGKQFSATLKPSDEILSKLRTNYGDIENAFREATGYGFAALTQSEARYLANFTPVESVRSRILAERDAAISRRNSGAATGGVDRQNNQPVDDQAPPREGLGRSGAGESGVKFSVADPNPKWSPDAAVWDGVDLPDDKVGMKRARELVDKSLAWSANQASEVVKNGFAGMLTLRQLVEVGVENGVASMQQYLRRLDEMQTARSAMLAESAELAQDWNALPRQVKVALSHVMHEATRLGVDPSLPKYEPLKASVLGGVDRIREDLGVAGVSVTQAQRRVAVEVAATPEVVELARKLKVARQMRVRKLATSNASADTFQLAQDAAERAATDWRNLKNALLESEKRKVHYPELARKFGNLPDAAKAIFTGARDQYEARFERAQLAIEANVAKAEMGESQKAALLRKLRADFESARLNGIYFPLHRAGRYFVSGKRKRTDLVGGVTTYMKSASPIDTVTDPTTGGVRWQIRGDGRYFASEAEAKFDAGTWATEAQAKASANSRADLIGKPLVAVQVDVPGGGKAWVLQDDPNERVFSMVDSEKEALTLKKEWTDRGFENVDFGVRSEKKTQDDLAEMSAFMGLMKTMEATGQKVDDDVYQAMLRLLPDMSMRKSHIHRKGTAGYSEDALNAFAHSMMHQAHQIAKLEARDDLVAILKEIETESRSVPEANRALAGNLREEMKLRHDWVMTPTSSAFATGMSAFGFFMYLGVSPAAALINTTQTAVVAYPVLGAEFGFDVAGKELLRATGQLSAKGSWTDGQSAIRDEALSADEAAAMADLQKMGLVDRSQALALAGLGDTDNLQNSVTYQKWMGKVGHLFQRAEVVNREVTALAAYRLARQAGKPHDVAVLMAFDLTVTSHFDYSNANRARIMQAPHMKVLLMFKSYSQHMLFYLLKNARDWGKGDVKARGRLLGLLGVTFVLGGVSALPLGFTGLALGAMVAGGKFSAGKQVQGYVIMAALAVLAAAMWGDDEDWTEEMRQAVLEYGGEDMEALLFRGAVNAGLGIDLSSRIGIGELLVRSPDRELEGKDLALHYLEQAAGPGIGYFLGLPVAGALWADGHGDRAAEKVVPKFVRDPLAALRWASEGVLGLNGDPVVENLNAWELFWKANGFTPDAVTQQYELIGYDKRQESRTAKSRQRVLNQYWLASLHGDVEGMSEAMEAAMAWNIDHPLEKPIDGKTLARSLKARANHRAKVAAERGL</sequence>
<reference evidence="4" key="1">
    <citation type="journal article" date="2022" name="Microorganisms">
        <title>Two New Species of Filamentous Sulfur Bacteria of the Genus Thiothrix, Thiothrix winogradskyi sp. nov. and 'Candidatus Thiothrix sulfatifontis' sp. nov.</title>
        <authorList>
            <person name="Ravin N.V."/>
            <person name="Rossetti S."/>
            <person name="Beletsky A.V."/>
            <person name="Kadnikov V.V."/>
            <person name="Rudenko T.S."/>
            <person name="Smolyakov D.D."/>
            <person name="Moskvitina M.I."/>
            <person name="Gureeva M.V."/>
            <person name="Mardanov A.V."/>
            <person name="Grabovich M.Y."/>
        </authorList>
    </citation>
    <scope>NUCLEOTIDE SEQUENCE</scope>
    <source>
        <strain evidence="4">CT3</strain>
    </source>
</reference>
<dbReference type="Proteomes" id="UP001054801">
    <property type="component" value="Chromosome"/>
</dbReference>
<dbReference type="InterPro" id="IPR000836">
    <property type="entry name" value="PRTase_dom"/>
</dbReference>
<protein>
    <submittedName>
        <fullName evidence="4">PLxRFG domain-containing protein</fullName>
    </submittedName>
</protein>